<dbReference type="Proteomes" id="UP000886881">
    <property type="component" value="Unassembled WGS sequence"/>
</dbReference>
<evidence type="ECO:0000256" key="3">
    <source>
        <dbReference type="ARBA" id="ARBA00022723"/>
    </source>
</evidence>
<feature type="domain" description="Peptidase M20 dimerisation" evidence="6">
    <location>
        <begin position="148"/>
        <end position="237"/>
    </location>
</feature>
<sequence length="325" mass="35698">MEEFFREILSIDSTSGSERRLAEWLLSHIEAPRAEAMEVGDGTLNLLFSWGEPRVVFCTHMDTVPPYIAPTEDGDVVRGRGSCDAKGQIFAMYGACRRLAAQGRSDFGLLLLSGEETGSFGAKAFAKTAFRAPYLVIGEPTDNCMVSASKGTRSFDLHFSGKAFHSGYPECGRSAVEMFVDFMNRLHSEEFPVDPLLGETTFNVGLLRSDNPQNILSPELDCRLYFRTTFASAARVDAFMSACAGPELTVSARGGDEPAEYLTLPGFRTRAVSFGSDAPHLTNFGRRMICGPGSIKVAHRDDECVSLKEIDEAIEIYTRIYESCN</sequence>
<dbReference type="AlphaFoldDB" id="A0A9D1KI54"/>
<dbReference type="Pfam" id="PF07687">
    <property type="entry name" value="M20_dimer"/>
    <property type="match status" value="1"/>
</dbReference>
<dbReference type="GO" id="GO:0016787">
    <property type="term" value="F:hydrolase activity"/>
    <property type="evidence" value="ECO:0007669"/>
    <property type="project" value="UniProtKB-KW"/>
</dbReference>
<evidence type="ECO:0000259" key="6">
    <source>
        <dbReference type="Pfam" id="PF07687"/>
    </source>
</evidence>
<organism evidence="7 8">
    <name type="scientific">Candidatus Cryptobacteroides merdipullorum</name>
    <dbReference type="NCBI Taxonomy" id="2840771"/>
    <lineage>
        <taxon>Bacteria</taxon>
        <taxon>Pseudomonadati</taxon>
        <taxon>Bacteroidota</taxon>
        <taxon>Bacteroidia</taxon>
        <taxon>Bacteroidales</taxon>
        <taxon>Candidatus Cryptobacteroides</taxon>
    </lineage>
</organism>
<dbReference type="PANTHER" id="PTHR43808">
    <property type="entry name" value="ACETYLORNITHINE DEACETYLASE"/>
    <property type="match status" value="1"/>
</dbReference>
<dbReference type="SUPFAM" id="SSF53187">
    <property type="entry name" value="Zn-dependent exopeptidases"/>
    <property type="match status" value="1"/>
</dbReference>
<reference evidence="7" key="1">
    <citation type="submission" date="2020-10" db="EMBL/GenBank/DDBJ databases">
        <authorList>
            <person name="Gilroy R."/>
        </authorList>
    </citation>
    <scope>NUCLEOTIDE SEQUENCE</scope>
    <source>
        <strain evidence="7">ChiHecec2B26-709</strain>
    </source>
</reference>
<name>A0A9D1KI54_9BACT</name>
<evidence type="ECO:0000256" key="1">
    <source>
        <dbReference type="ARBA" id="ARBA00001947"/>
    </source>
</evidence>
<dbReference type="InterPro" id="IPR011650">
    <property type="entry name" value="Peptidase_M20_dimer"/>
</dbReference>
<dbReference type="Gene3D" id="3.30.70.360">
    <property type="match status" value="1"/>
</dbReference>
<dbReference type="Gene3D" id="3.40.630.10">
    <property type="entry name" value="Zn peptidases"/>
    <property type="match status" value="1"/>
</dbReference>
<evidence type="ECO:0000256" key="5">
    <source>
        <dbReference type="ARBA" id="ARBA00022833"/>
    </source>
</evidence>
<dbReference type="EMBL" id="DVLC01000070">
    <property type="protein sequence ID" value="HIT46929.1"/>
    <property type="molecule type" value="Genomic_DNA"/>
</dbReference>
<comment type="caution">
    <text evidence="7">The sequence shown here is derived from an EMBL/GenBank/DDBJ whole genome shotgun (WGS) entry which is preliminary data.</text>
</comment>
<reference evidence="7" key="2">
    <citation type="journal article" date="2021" name="PeerJ">
        <title>Extensive microbial diversity within the chicken gut microbiome revealed by metagenomics and culture.</title>
        <authorList>
            <person name="Gilroy R."/>
            <person name="Ravi A."/>
            <person name="Getino M."/>
            <person name="Pursley I."/>
            <person name="Horton D.L."/>
            <person name="Alikhan N.F."/>
            <person name="Baker D."/>
            <person name="Gharbi K."/>
            <person name="Hall N."/>
            <person name="Watson M."/>
            <person name="Adriaenssens E.M."/>
            <person name="Foster-Nyarko E."/>
            <person name="Jarju S."/>
            <person name="Secka A."/>
            <person name="Antonio M."/>
            <person name="Oren A."/>
            <person name="Chaudhuri R.R."/>
            <person name="La Ragione R."/>
            <person name="Hildebrand F."/>
            <person name="Pallen M.J."/>
        </authorList>
    </citation>
    <scope>NUCLEOTIDE SEQUENCE</scope>
    <source>
        <strain evidence="7">ChiHecec2B26-709</strain>
    </source>
</reference>
<dbReference type="PANTHER" id="PTHR43808:SF8">
    <property type="entry name" value="PEPTIDASE M20 DIMERISATION DOMAIN-CONTAINING PROTEIN"/>
    <property type="match status" value="1"/>
</dbReference>
<gene>
    <name evidence="7" type="ORF">IAC35_03615</name>
</gene>
<dbReference type="InterPro" id="IPR050072">
    <property type="entry name" value="Peptidase_M20A"/>
</dbReference>
<evidence type="ECO:0000313" key="7">
    <source>
        <dbReference type="EMBL" id="HIT46929.1"/>
    </source>
</evidence>
<accession>A0A9D1KI54</accession>
<keyword evidence="3" id="KW-0479">Metal-binding</keyword>
<keyword evidence="5" id="KW-0862">Zinc</keyword>
<comment type="similarity">
    <text evidence="2">Belongs to the peptidase M20A family.</text>
</comment>
<dbReference type="InterPro" id="IPR036264">
    <property type="entry name" value="Bact_exopeptidase_dim_dom"/>
</dbReference>
<evidence type="ECO:0000313" key="8">
    <source>
        <dbReference type="Proteomes" id="UP000886881"/>
    </source>
</evidence>
<dbReference type="InterPro" id="IPR002933">
    <property type="entry name" value="Peptidase_M20"/>
</dbReference>
<evidence type="ECO:0000256" key="4">
    <source>
        <dbReference type="ARBA" id="ARBA00022801"/>
    </source>
</evidence>
<dbReference type="SUPFAM" id="SSF55031">
    <property type="entry name" value="Bacterial exopeptidase dimerisation domain"/>
    <property type="match status" value="1"/>
</dbReference>
<evidence type="ECO:0000256" key="2">
    <source>
        <dbReference type="ARBA" id="ARBA00006247"/>
    </source>
</evidence>
<proteinExistence type="inferred from homology"/>
<dbReference type="GO" id="GO:0046872">
    <property type="term" value="F:metal ion binding"/>
    <property type="evidence" value="ECO:0007669"/>
    <property type="project" value="UniProtKB-KW"/>
</dbReference>
<comment type="cofactor">
    <cofactor evidence="1">
        <name>Zn(2+)</name>
        <dbReference type="ChEBI" id="CHEBI:29105"/>
    </cofactor>
</comment>
<protein>
    <submittedName>
        <fullName evidence="7">M20/M25/M40 family metallo-hydrolase</fullName>
    </submittedName>
</protein>
<keyword evidence="4" id="KW-0378">Hydrolase</keyword>
<dbReference type="Pfam" id="PF01546">
    <property type="entry name" value="Peptidase_M20"/>
    <property type="match status" value="1"/>
</dbReference>